<gene>
    <name evidence="6" type="ORF">ACFQ1S_13735</name>
</gene>
<sequence length="131" mass="14023">MVRPGTDKSSRGRIDKHAAILEAALRVFSESGFGYANIDAIAAAAGVAKPTVYNHFGDKETLFRAVMTDSADESAAKIVKAINTIPRTDDDLAGELGAIAHAVVQCQVSDKGWALQRLLYAEAARMPDLYD</sequence>
<dbReference type="PANTHER" id="PTHR30055">
    <property type="entry name" value="HTH-TYPE TRANSCRIPTIONAL REGULATOR RUTR"/>
    <property type="match status" value="1"/>
</dbReference>
<keyword evidence="2 4" id="KW-0238">DNA-binding</keyword>
<keyword evidence="3" id="KW-0804">Transcription</keyword>
<name>A0ABW3M7W0_9PSEU</name>
<dbReference type="Proteomes" id="UP001597045">
    <property type="component" value="Unassembled WGS sequence"/>
</dbReference>
<evidence type="ECO:0000313" key="7">
    <source>
        <dbReference type="Proteomes" id="UP001597045"/>
    </source>
</evidence>
<dbReference type="EMBL" id="JBHTIS010000694">
    <property type="protein sequence ID" value="MFD1046538.1"/>
    <property type="molecule type" value="Genomic_DNA"/>
</dbReference>
<accession>A0ABW3M7W0</accession>
<evidence type="ECO:0000313" key="6">
    <source>
        <dbReference type="EMBL" id="MFD1046538.1"/>
    </source>
</evidence>
<keyword evidence="7" id="KW-1185">Reference proteome</keyword>
<dbReference type="PRINTS" id="PR00455">
    <property type="entry name" value="HTHTETR"/>
</dbReference>
<evidence type="ECO:0000256" key="2">
    <source>
        <dbReference type="ARBA" id="ARBA00023125"/>
    </source>
</evidence>
<dbReference type="InterPro" id="IPR009057">
    <property type="entry name" value="Homeodomain-like_sf"/>
</dbReference>
<dbReference type="PROSITE" id="PS50977">
    <property type="entry name" value="HTH_TETR_2"/>
    <property type="match status" value="1"/>
</dbReference>
<dbReference type="Pfam" id="PF00440">
    <property type="entry name" value="TetR_N"/>
    <property type="match status" value="1"/>
</dbReference>
<organism evidence="6 7">
    <name type="scientific">Kibdelosporangium lantanae</name>
    <dbReference type="NCBI Taxonomy" id="1497396"/>
    <lineage>
        <taxon>Bacteria</taxon>
        <taxon>Bacillati</taxon>
        <taxon>Actinomycetota</taxon>
        <taxon>Actinomycetes</taxon>
        <taxon>Pseudonocardiales</taxon>
        <taxon>Pseudonocardiaceae</taxon>
        <taxon>Kibdelosporangium</taxon>
    </lineage>
</organism>
<feature type="DNA-binding region" description="H-T-H motif" evidence="4">
    <location>
        <begin position="37"/>
        <end position="56"/>
    </location>
</feature>
<protein>
    <submittedName>
        <fullName evidence="6">TetR/AcrR family transcriptional regulator</fullName>
    </submittedName>
</protein>
<proteinExistence type="predicted"/>
<feature type="non-terminal residue" evidence="6">
    <location>
        <position position="131"/>
    </location>
</feature>
<keyword evidence="1" id="KW-0805">Transcription regulation</keyword>
<dbReference type="InterPro" id="IPR001647">
    <property type="entry name" value="HTH_TetR"/>
</dbReference>
<reference evidence="7" key="1">
    <citation type="journal article" date="2019" name="Int. J. Syst. Evol. Microbiol.">
        <title>The Global Catalogue of Microorganisms (GCM) 10K type strain sequencing project: providing services to taxonomists for standard genome sequencing and annotation.</title>
        <authorList>
            <consortium name="The Broad Institute Genomics Platform"/>
            <consortium name="The Broad Institute Genome Sequencing Center for Infectious Disease"/>
            <person name="Wu L."/>
            <person name="Ma J."/>
        </authorList>
    </citation>
    <scope>NUCLEOTIDE SEQUENCE [LARGE SCALE GENOMIC DNA]</scope>
    <source>
        <strain evidence="7">JCM 31486</strain>
    </source>
</reference>
<evidence type="ECO:0000256" key="1">
    <source>
        <dbReference type="ARBA" id="ARBA00023015"/>
    </source>
</evidence>
<comment type="caution">
    <text evidence="6">The sequence shown here is derived from an EMBL/GenBank/DDBJ whole genome shotgun (WGS) entry which is preliminary data.</text>
</comment>
<evidence type="ECO:0000256" key="3">
    <source>
        <dbReference type="ARBA" id="ARBA00023163"/>
    </source>
</evidence>
<feature type="domain" description="HTH tetR-type" evidence="5">
    <location>
        <begin position="14"/>
        <end position="74"/>
    </location>
</feature>
<dbReference type="InterPro" id="IPR050109">
    <property type="entry name" value="HTH-type_TetR-like_transc_reg"/>
</dbReference>
<dbReference type="SUPFAM" id="SSF46689">
    <property type="entry name" value="Homeodomain-like"/>
    <property type="match status" value="1"/>
</dbReference>
<evidence type="ECO:0000256" key="4">
    <source>
        <dbReference type="PROSITE-ProRule" id="PRU00335"/>
    </source>
</evidence>
<dbReference type="Gene3D" id="1.10.357.10">
    <property type="entry name" value="Tetracycline Repressor, domain 2"/>
    <property type="match status" value="1"/>
</dbReference>
<dbReference type="PANTHER" id="PTHR30055:SF234">
    <property type="entry name" value="HTH-TYPE TRANSCRIPTIONAL REGULATOR BETI"/>
    <property type="match status" value="1"/>
</dbReference>
<evidence type="ECO:0000259" key="5">
    <source>
        <dbReference type="PROSITE" id="PS50977"/>
    </source>
</evidence>